<protein>
    <submittedName>
        <fullName evidence="3">YycH protein</fullName>
    </submittedName>
</protein>
<feature type="transmembrane region" description="Helical" evidence="1">
    <location>
        <begin position="7"/>
        <end position="27"/>
    </location>
</feature>
<keyword evidence="1" id="KW-0812">Transmembrane</keyword>
<evidence type="ECO:0000259" key="2">
    <source>
        <dbReference type="Pfam" id="PF09648"/>
    </source>
</evidence>
<keyword evidence="4" id="KW-1185">Reference proteome</keyword>
<evidence type="ECO:0000313" key="3">
    <source>
        <dbReference type="EMBL" id="SHM17047.1"/>
    </source>
</evidence>
<dbReference type="InterPro" id="IPR018604">
    <property type="entry name" value="YycI-like"/>
</dbReference>
<dbReference type="Gene3D" id="2.40.128.690">
    <property type="entry name" value="YycH protein, domain 3-like"/>
    <property type="match status" value="1"/>
</dbReference>
<evidence type="ECO:0000256" key="1">
    <source>
        <dbReference type="SAM" id="Phobius"/>
    </source>
</evidence>
<accession>A0A1M7GMA5</accession>
<feature type="domain" description="Regulatory protein YycH-like" evidence="2">
    <location>
        <begin position="41"/>
        <end position="276"/>
    </location>
</feature>
<gene>
    <name evidence="3" type="ORF">SAMN05660826_00378</name>
</gene>
<name>A0A1M7GMA5_9FIRM</name>
<dbReference type="STRING" id="447595.SAMN05660826_00378"/>
<evidence type="ECO:0000313" key="4">
    <source>
        <dbReference type="Proteomes" id="UP000184375"/>
    </source>
</evidence>
<sequence>MDWRKAIGILAISFFVLNIVLIINLFMNTLPEQCLYLGEDKDQAIRSYLESRGIKLTIQLPARGVPLPFLEVGRESLKTEEILKIFLPEKIEKVEDIEDGKKYISGGRRLIFTESGSVIFENDEKAENISNLDETKAVEIAERFIKVHGGLPEDASLNYVKYNPEINGYEVEYIGNYKGFFIANRYIRLSITPHGVVKFQRSFLKPVAFKGKRRQVIPPLTAVLKVDAERKNKTPMIVKKVEQGFYSQFYNAERWSAAPVWKVELNNGEVYYVNAYTGELER</sequence>
<dbReference type="Proteomes" id="UP000184375">
    <property type="component" value="Unassembled WGS sequence"/>
</dbReference>
<dbReference type="RefSeq" id="WP_073253829.1">
    <property type="nucleotide sequence ID" value="NZ_FRCR01000002.1"/>
</dbReference>
<dbReference type="EMBL" id="FRCR01000002">
    <property type="protein sequence ID" value="SHM17047.1"/>
    <property type="molecule type" value="Genomic_DNA"/>
</dbReference>
<proteinExistence type="predicted"/>
<dbReference type="OrthoDB" id="2388036at2"/>
<reference evidence="4" key="1">
    <citation type="submission" date="2016-11" db="EMBL/GenBank/DDBJ databases">
        <authorList>
            <person name="Varghese N."/>
            <person name="Submissions S."/>
        </authorList>
    </citation>
    <scope>NUCLEOTIDE SEQUENCE [LARGE SCALE GENOMIC DNA]</scope>
    <source>
        <strain evidence="4">DSM 18802</strain>
    </source>
</reference>
<keyword evidence="1" id="KW-1133">Transmembrane helix</keyword>
<dbReference type="AlphaFoldDB" id="A0A1M7GMA5"/>
<organism evidence="3 4">
    <name type="scientific">Caldanaerovirga acetigignens</name>
    <dbReference type="NCBI Taxonomy" id="447595"/>
    <lineage>
        <taxon>Bacteria</taxon>
        <taxon>Bacillati</taxon>
        <taxon>Bacillota</taxon>
        <taxon>Clostridia</taxon>
        <taxon>Thermosediminibacterales</taxon>
        <taxon>Thermosediminibacteraceae</taxon>
        <taxon>Caldanaerovirga</taxon>
    </lineage>
</organism>
<keyword evidence="1" id="KW-0472">Membrane</keyword>
<dbReference type="Pfam" id="PF09648">
    <property type="entry name" value="YycI"/>
    <property type="match status" value="1"/>
</dbReference>
<dbReference type="GO" id="GO:0016020">
    <property type="term" value="C:membrane"/>
    <property type="evidence" value="ECO:0007669"/>
    <property type="project" value="InterPro"/>
</dbReference>